<evidence type="ECO:0000256" key="1">
    <source>
        <dbReference type="ARBA" id="ARBA00009437"/>
    </source>
</evidence>
<evidence type="ECO:0000256" key="2">
    <source>
        <dbReference type="ARBA" id="ARBA00023015"/>
    </source>
</evidence>
<dbReference type="CDD" id="cd08436">
    <property type="entry name" value="PBP2_LTTR_like_3"/>
    <property type="match status" value="1"/>
</dbReference>
<evidence type="ECO:0000256" key="4">
    <source>
        <dbReference type="ARBA" id="ARBA00023163"/>
    </source>
</evidence>
<dbReference type="InterPro" id="IPR000847">
    <property type="entry name" value="LysR_HTH_N"/>
</dbReference>
<dbReference type="RefSeq" id="WP_350276971.1">
    <property type="nucleotide sequence ID" value="NZ_CP158165.1"/>
</dbReference>
<dbReference type="PANTHER" id="PTHR30346:SF30">
    <property type="entry name" value="SMALL NEUTRAL PROTEASE REGULATORY PROTEIN"/>
    <property type="match status" value="1"/>
</dbReference>
<dbReference type="PROSITE" id="PS50931">
    <property type="entry name" value="HTH_LYSR"/>
    <property type="match status" value="1"/>
</dbReference>
<dbReference type="GO" id="GO:0032993">
    <property type="term" value="C:protein-DNA complex"/>
    <property type="evidence" value="ECO:0007669"/>
    <property type="project" value="TreeGrafter"/>
</dbReference>
<dbReference type="GO" id="GO:0003700">
    <property type="term" value="F:DNA-binding transcription factor activity"/>
    <property type="evidence" value="ECO:0007669"/>
    <property type="project" value="InterPro"/>
</dbReference>
<dbReference type="InterPro" id="IPR005119">
    <property type="entry name" value="LysR_subst-bd"/>
</dbReference>
<dbReference type="SUPFAM" id="SSF53850">
    <property type="entry name" value="Periplasmic binding protein-like II"/>
    <property type="match status" value="1"/>
</dbReference>
<dbReference type="InterPro" id="IPR036388">
    <property type="entry name" value="WH-like_DNA-bd_sf"/>
</dbReference>
<protein>
    <submittedName>
        <fullName evidence="6">LysR family transcriptional regulator</fullName>
    </submittedName>
</protein>
<dbReference type="Gene3D" id="1.10.10.10">
    <property type="entry name" value="Winged helix-like DNA-binding domain superfamily/Winged helix DNA-binding domain"/>
    <property type="match status" value="1"/>
</dbReference>
<dbReference type="PRINTS" id="PR00039">
    <property type="entry name" value="HTHLYSR"/>
</dbReference>
<keyword evidence="3" id="KW-0238">DNA-binding</keyword>
<evidence type="ECO:0000313" key="6">
    <source>
        <dbReference type="EMBL" id="XBV24145.1"/>
    </source>
</evidence>
<dbReference type="GO" id="GO:0003677">
    <property type="term" value="F:DNA binding"/>
    <property type="evidence" value="ECO:0007669"/>
    <property type="project" value="UniProtKB-KW"/>
</dbReference>
<reference evidence="6" key="1">
    <citation type="submission" date="2024-06" db="EMBL/GenBank/DDBJ databases">
        <title>Kribbella sp. strain HUAS MG21 genome sequences.</title>
        <authorList>
            <person name="Mo P."/>
        </authorList>
    </citation>
    <scope>NUCLEOTIDE SEQUENCE</scope>
    <source>
        <strain evidence="6">HUAS MG21</strain>
    </source>
</reference>
<comment type="similarity">
    <text evidence="1">Belongs to the LysR transcriptional regulatory family.</text>
</comment>
<accession>A0AAU7TC63</accession>
<dbReference type="Pfam" id="PF03466">
    <property type="entry name" value="LysR_substrate"/>
    <property type="match status" value="1"/>
</dbReference>
<organism evidence="6">
    <name type="scientific">Kribbella sp. HUAS MG21</name>
    <dbReference type="NCBI Taxonomy" id="3160966"/>
    <lineage>
        <taxon>Bacteria</taxon>
        <taxon>Bacillati</taxon>
        <taxon>Actinomycetota</taxon>
        <taxon>Actinomycetes</taxon>
        <taxon>Propionibacteriales</taxon>
        <taxon>Kribbellaceae</taxon>
        <taxon>Kribbella</taxon>
    </lineage>
</organism>
<feature type="domain" description="HTH lysR-type" evidence="5">
    <location>
        <begin position="1"/>
        <end position="58"/>
    </location>
</feature>
<proteinExistence type="inferred from homology"/>
<keyword evidence="2" id="KW-0805">Transcription regulation</keyword>
<dbReference type="PANTHER" id="PTHR30346">
    <property type="entry name" value="TRANSCRIPTIONAL DUAL REGULATOR HCAR-RELATED"/>
    <property type="match status" value="1"/>
</dbReference>
<dbReference type="InterPro" id="IPR036390">
    <property type="entry name" value="WH_DNA-bd_sf"/>
</dbReference>
<sequence>MELQQLRYVVAVAETNSFTRAAERCLVVQSALSHQIARLERELGARLFDRTSRRVRLTAAGSAFLPAARQCLAAAELAAAEAAAAVGQVRGRLAVGLIPTVAAVDIPAALRDFRREYPDVRISLRVGASEKLAEQVKEGVIDVAFLGLPTSARPRGVETRELARDRLVAVVPPDHPLAGESSVTLERLASEVFVDLPPRTAGRLQSDQAFESAGLTRDVAFEVSTAELMARLVSERLAVALFASTYAPQLSGVATVEITEAPGRIEYVVWSAAGRSPAATAFLALLDLA</sequence>
<dbReference type="SUPFAM" id="SSF46785">
    <property type="entry name" value="Winged helix' DNA-binding domain"/>
    <property type="match status" value="1"/>
</dbReference>
<evidence type="ECO:0000256" key="3">
    <source>
        <dbReference type="ARBA" id="ARBA00023125"/>
    </source>
</evidence>
<gene>
    <name evidence="6" type="ORF">ABN611_37000</name>
</gene>
<dbReference type="Gene3D" id="3.40.190.290">
    <property type="match status" value="1"/>
</dbReference>
<dbReference type="Pfam" id="PF00126">
    <property type="entry name" value="HTH_1"/>
    <property type="match status" value="1"/>
</dbReference>
<dbReference type="EMBL" id="CP158165">
    <property type="protein sequence ID" value="XBV24145.1"/>
    <property type="molecule type" value="Genomic_DNA"/>
</dbReference>
<dbReference type="FunFam" id="1.10.10.10:FF:000001">
    <property type="entry name" value="LysR family transcriptional regulator"/>
    <property type="match status" value="1"/>
</dbReference>
<keyword evidence="4" id="KW-0804">Transcription</keyword>
<dbReference type="AlphaFoldDB" id="A0AAU7TC63"/>
<evidence type="ECO:0000259" key="5">
    <source>
        <dbReference type="PROSITE" id="PS50931"/>
    </source>
</evidence>
<name>A0AAU7TC63_9ACTN</name>